<feature type="region of interest" description="Disordered" evidence="1">
    <location>
        <begin position="34"/>
        <end position="95"/>
    </location>
</feature>
<reference evidence="2 3" key="1">
    <citation type="journal article" date="2016" name="Mol. Biol. Evol.">
        <title>Comparative Genomics of Early-Diverging Mushroom-Forming Fungi Provides Insights into the Origins of Lignocellulose Decay Capabilities.</title>
        <authorList>
            <person name="Nagy L.G."/>
            <person name="Riley R."/>
            <person name="Tritt A."/>
            <person name="Adam C."/>
            <person name="Daum C."/>
            <person name="Floudas D."/>
            <person name="Sun H."/>
            <person name="Yadav J.S."/>
            <person name="Pangilinan J."/>
            <person name="Larsson K.H."/>
            <person name="Matsuura K."/>
            <person name="Barry K."/>
            <person name="Labutti K."/>
            <person name="Kuo R."/>
            <person name="Ohm R.A."/>
            <person name="Bhattacharya S.S."/>
            <person name="Shirouzu T."/>
            <person name="Yoshinaga Y."/>
            <person name="Martin F.M."/>
            <person name="Grigoriev I.V."/>
            <person name="Hibbett D.S."/>
        </authorList>
    </citation>
    <scope>NUCLEOTIDE SEQUENCE [LARGE SCALE GENOMIC DNA]</scope>
    <source>
        <strain evidence="2 3">HHB12029</strain>
    </source>
</reference>
<proteinExistence type="predicted"/>
<dbReference type="OrthoDB" id="10619540at2759"/>
<sequence length="130" mass="13920">MTDGYSRLFSQGLMFHAHPAAPSVLQPPAIIEPVHSSTRSGQIHRRRRSSITVEGSTSPISLLRSPSRAAAQAFSRLLRSPSRPSDHPVRRVPAQAPKLERYVSISSPCAVLTRAQTAPCVPAAACETGA</sequence>
<dbReference type="EMBL" id="KV425966">
    <property type="protein sequence ID" value="KZV94858.1"/>
    <property type="molecule type" value="Genomic_DNA"/>
</dbReference>
<dbReference type="AlphaFoldDB" id="A0A165JHM5"/>
<dbReference type="InParanoid" id="A0A165JHM5"/>
<dbReference type="Proteomes" id="UP000077266">
    <property type="component" value="Unassembled WGS sequence"/>
</dbReference>
<evidence type="ECO:0000313" key="3">
    <source>
        <dbReference type="Proteomes" id="UP000077266"/>
    </source>
</evidence>
<evidence type="ECO:0000313" key="2">
    <source>
        <dbReference type="EMBL" id="KZV94858.1"/>
    </source>
</evidence>
<name>A0A165JHM5_EXIGL</name>
<feature type="compositionally biased region" description="Polar residues" evidence="1">
    <location>
        <begin position="50"/>
        <end position="60"/>
    </location>
</feature>
<accession>A0A165JHM5</accession>
<gene>
    <name evidence="2" type="ORF">EXIGLDRAFT_496696</name>
</gene>
<keyword evidence="3" id="KW-1185">Reference proteome</keyword>
<protein>
    <submittedName>
        <fullName evidence="2">Uncharacterized protein</fullName>
    </submittedName>
</protein>
<evidence type="ECO:0000256" key="1">
    <source>
        <dbReference type="SAM" id="MobiDB-lite"/>
    </source>
</evidence>
<organism evidence="2 3">
    <name type="scientific">Exidia glandulosa HHB12029</name>
    <dbReference type="NCBI Taxonomy" id="1314781"/>
    <lineage>
        <taxon>Eukaryota</taxon>
        <taxon>Fungi</taxon>
        <taxon>Dikarya</taxon>
        <taxon>Basidiomycota</taxon>
        <taxon>Agaricomycotina</taxon>
        <taxon>Agaricomycetes</taxon>
        <taxon>Auriculariales</taxon>
        <taxon>Exidiaceae</taxon>
        <taxon>Exidia</taxon>
    </lineage>
</organism>